<accession>W7F0T2</accession>
<keyword evidence="2" id="KW-1185">Reference proteome</keyword>
<protein>
    <submittedName>
        <fullName evidence="1">Uncharacterized protein</fullName>
    </submittedName>
</protein>
<feature type="non-terminal residue" evidence="1">
    <location>
        <position position="1"/>
    </location>
</feature>
<proteinExistence type="predicted"/>
<evidence type="ECO:0000313" key="2">
    <source>
        <dbReference type="Proteomes" id="UP000054337"/>
    </source>
</evidence>
<organism evidence="1 2">
    <name type="scientific">Bipolaris victoriae (strain FI3)</name>
    <name type="common">Victoria blight of oats agent</name>
    <name type="synonym">Cochliobolus victoriae</name>
    <dbReference type="NCBI Taxonomy" id="930091"/>
    <lineage>
        <taxon>Eukaryota</taxon>
        <taxon>Fungi</taxon>
        <taxon>Dikarya</taxon>
        <taxon>Ascomycota</taxon>
        <taxon>Pezizomycotina</taxon>
        <taxon>Dothideomycetes</taxon>
        <taxon>Pleosporomycetidae</taxon>
        <taxon>Pleosporales</taxon>
        <taxon>Pleosporineae</taxon>
        <taxon>Pleosporaceae</taxon>
        <taxon>Bipolaris</taxon>
    </lineage>
</organism>
<dbReference type="Proteomes" id="UP000054337">
    <property type="component" value="Unassembled WGS sequence"/>
</dbReference>
<dbReference type="GeneID" id="26258597"/>
<reference evidence="1 2" key="1">
    <citation type="journal article" date="2013" name="PLoS Genet.">
        <title>Comparative genome structure, secondary metabolite, and effector coding capacity across Cochliobolus pathogens.</title>
        <authorList>
            <person name="Condon B.J."/>
            <person name="Leng Y."/>
            <person name="Wu D."/>
            <person name="Bushley K.E."/>
            <person name="Ohm R.A."/>
            <person name="Otillar R."/>
            <person name="Martin J."/>
            <person name="Schackwitz W."/>
            <person name="Grimwood J."/>
            <person name="MohdZainudin N."/>
            <person name="Xue C."/>
            <person name="Wang R."/>
            <person name="Manning V.A."/>
            <person name="Dhillon B."/>
            <person name="Tu Z.J."/>
            <person name="Steffenson B.J."/>
            <person name="Salamov A."/>
            <person name="Sun H."/>
            <person name="Lowry S."/>
            <person name="LaButti K."/>
            <person name="Han J."/>
            <person name="Copeland A."/>
            <person name="Lindquist E."/>
            <person name="Barry K."/>
            <person name="Schmutz J."/>
            <person name="Baker S.E."/>
            <person name="Ciuffetti L.M."/>
            <person name="Grigoriev I.V."/>
            <person name="Zhong S."/>
            <person name="Turgeon B.G."/>
        </authorList>
    </citation>
    <scope>NUCLEOTIDE SEQUENCE [LARGE SCALE GENOMIC DNA]</scope>
    <source>
        <strain evidence="1 2">FI3</strain>
    </source>
</reference>
<dbReference type="HOGENOM" id="CLU_3111838_0_0_1"/>
<name>W7F0T2_BIPV3</name>
<dbReference type="EMBL" id="KI968697">
    <property type="protein sequence ID" value="EUN31755.1"/>
    <property type="molecule type" value="Genomic_DNA"/>
</dbReference>
<evidence type="ECO:0000313" key="1">
    <source>
        <dbReference type="EMBL" id="EUN31755.1"/>
    </source>
</evidence>
<gene>
    <name evidence="1" type="ORF">COCVIDRAFT_87040</name>
</gene>
<sequence>IERHEHRAARIWKTMTGSRCSAETARAGCDSSATMIYLMALWSLAEVSTSK</sequence>
<dbReference type="RefSeq" id="XP_014561356.1">
    <property type="nucleotide sequence ID" value="XM_014705870.1"/>
</dbReference>
<dbReference type="AlphaFoldDB" id="W7F0T2"/>